<dbReference type="STRING" id="760154.Sulba_2327"/>
<evidence type="ECO:0000313" key="2">
    <source>
        <dbReference type="EMBL" id="AFL69597.1"/>
    </source>
</evidence>
<dbReference type="PATRIC" id="fig|760154.4.peg.2326"/>
<keyword evidence="1" id="KW-0472">Membrane</keyword>
<keyword evidence="3" id="KW-1185">Reference proteome</keyword>
<organism evidence="2 3">
    <name type="scientific">Sulfurospirillum barnesii (strain ATCC 700032 / DSM 10660 / SES-3)</name>
    <dbReference type="NCBI Taxonomy" id="760154"/>
    <lineage>
        <taxon>Bacteria</taxon>
        <taxon>Pseudomonadati</taxon>
        <taxon>Campylobacterota</taxon>
        <taxon>Epsilonproteobacteria</taxon>
        <taxon>Campylobacterales</taxon>
        <taxon>Sulfurospirillaceae</taxon>
        <taxon>Sulfurospirillum</taxon>
    </lineage>
</organism>
<dbReference type="RefSeq" id="WP_014770460.1">
    <property type="nucleotide sequence ID" value="NC_018002.1"/>
</dbReference>
<protein>
    <submittedName>
        <fullName evidence="2">Uncharacterized protein</fullName>
    </submittedName>
</protein>
<feature type="transmembrane region" description="Helical" evidence="1">
    <location>
        <begin position="123"/>
        <end position="146"/>
    </location>
</feature>
<gene>
    <name evidence="2" type="ordered locus">Sulba_2327</name>
</gene>
<evidence type="ECO:0000313" key="3">
    <source>
        <dbReference type="Proteomes" id="UP000006176"/>
    </source>
</evidence>
<evidence type="ECO:0000256" key="1">
    <source>
        <dbReference type="SAM" id="Phobius"/>
    </source>
</evidence>
<dbReference type="AlphaFoldDB" id="I3Y073"/>
<dbReference type="EMBL" id="CP003333">
    <property type="protein sequence ID" value="AFL69597.1"/>
    <property type="molecule type" value="Genomic_DNA"/>
</dbReference>
<feature type="transmembrane region" description="Helical" evidence="1">
    <location>
        <begin position="37"/>
        <end position="55"/>
    </location>
</feature>
<dbReference type="OrthoDB" id="5344033at2"/>
<dbReference type="HOGENOM" id="CLU_1377496_0_0_7"/>
<proteinExistence type="predicted"/>
<sequence length="198" mass="23203">MKNLTITQKIAIKWLTTIDSNQAIYLLLKPLHVTLRVLFYALLIGGTFFISKFGLSLTELTKDVSLAIALIPTIGVSFIVFYESIFSLNVPEILKEKREQKQFIKATKAQWWRLRNMKFWVRIILYLFIYIFIQQFLQIASMVAFFETVQAPTQAHINEFINQFQTLLKYFTVAYILMLGTMEYFINKRKAKQCSSQS</sequence>
<dbReference type="KEGG" id="sba:Sulba_2327"/>
<keyword evidence="1" id="KW-0812">Transmembrane</keyword>
<feature type="transmembrane region" description="Helical" evidence="1">
    <location>
        <begin position="67"/>
        <end position="88"/>
    </location>
</feature>
<dbReference type="Proteomes" id="UP000006176">
    <property type="component" value="Chromosome"/>
</dbReference>
<feature type="transmembrane region" description="Helical" evidence="1">
    <location>
        <begin position="166"/>
        <end position="186"/>
    </location>
</feature>
<accession>I3Y073</accession>
<keyword evidence="1" id="KW-1133">Transmembrane helix</keyword>
<reference evidence="2 3" key="1">
    <citation type="submission" date="2012-06" db="EMBL/GenBank/DDBJ databases">
        <title>Complete sequence of Sulfurospirillum barnesii SES-3.</title>
        <authorList>
            <consortium name="US DOE Joint Genome Institute"/>
            <person name="Lucas S."/>
            <person name="Han J."/>
            <person name="Lapidus A."/>
            <person name="Cheng J.-F."/>
            <person name="Goodwin L."/>
            <person name="Pitluck S."/>
            <person name="Peters L."/>
            <person name="Ovchinnikova G."/>
            <person name="Lu M."/>
            <person name="Detter J.C."/>
            <person name="Han C."/>
            <person name="Tapia R."/>
            <person name="Land M."/>
            <person name="Hauser L."/>
            <person name="Kyrpides N."/>
            <person name="Ivanova N."/>
            <person name="Pagani I."/>
            <person name="Stolz J."/>
            <person name="Arkin A."/>
            <person name="Dehal P."/>
            <person name="Oremland R."/>
            <person name="Saltikov C."/>
            <person name="Basu P."/>
            <person name="Hollibaugh J."/>
            <person name="Newman D."/>
            <person name="Stolyar S."/>
            <person name="Hazen T."/>
            <person name="Woyke T."/>
        </authorList>
    </citation>
    <scope>NUCLEOTIDE SEQUENCE [LARGE SCALE GENOMIC DNA]</scope>
    <source>
        <strain evidence="3">ATCC 700032 / DSM 10660 / SES-3</strain>
    </source>
</reference>
<name>I3Y073_SULBS</name>